<name>A0A8S9ZZR7_9BILA</name>
<feature type="region of interest" description="Disordered" evidence="1">
    <location>
        <begin position="1"/>
        <end position="20"/>
    </location>
</feature>
<reference evidence="3" key="1">
    <citation type="journal article" date="2020" name="Ecol. Evol.">
        <title>Genome structure and content of the rice root-knot nematode (Meloidogyne graminicola).</title>
        <authorList>
            <person name="Phan N.T."/>
            <person name="Danchin E.G.J."/>
            <person name="Klopp C."/>
            <person name="Perfus-Barbeoch L."/>
            <person name="Kozlowski D.K."/>
            <person name="Koutsovoulos G.D."/>
            <person name="Lopez-Roques C."/>
            <person name="Bouchez O."/>
            <person name="Zahm M."/>
            <person name="Besnard G."/>
            <person name="Bellafiore S."/>
        </authorList>
    </citation>
    <scope>NUCLEOTIDE SEQUENCE</scope>
    <source>
        <strain evidence="3">VN-18</strain>
    </source>
</reference>
<comment type="caution">
    <text evidence="3">The sequence shown here is derived from an EMBL/GenBank/DDBJ whole genome shotgun (WGS) entry which is preliminary data.</text>
</comment>
<gene>
    <name evidence="3" type="ORF">Mgra_00001850</name>
</gene>
<dbReference type="CDD" id="cd00201">
    <property type="entry name" value="WW"/>
    <property type="match status" value="1"/>
</dbReference>
<dbReference type="PROSITE" id="PS50020">
    <property type="entry name" value="WW_DOMAIN_2"/>
    <property type="match status" value="1"/>
</dbReference>
<dbReference type="EMBL" id="JABEBT010000010">
    <property type="protein sequence ID" value="KAF7638770.1"/>
    <property type="molecule type" value="Genomic_DNA"/>
</dbReference>
<feature type="compositionally biased region" description="Low complexity" evidence="1">
    <location>
        <begin position="211"/>
        <end position="233"/>
    </location>
</feature>
<dbReference type="OrthoDB" id="10072039at2759"/>
<protein>
    <submittedName>
        <fullName evidence="3">WW domain-containing protein</fullName>
    </submittedName>
</protein>
<feature type="domain" description="WW" evidence="2">
    <location>
        <begin position="29"/>
        <end position="57"/>
    </location>
</feature>
<dbReference type="PROSITE" id="PS01159">
    <property type="entry name" value="WW_DOMAIN_1"/>
    <property type="match status" value="1"/>
</dbReference>
<evidence type="ECO:0000313" key="4">
    <source>
        <dbReference type="Proteomes" id="UP000605970"/>
    </source>
</evidence>
<accession>A0A8S9ZZR7</accession>
<evidence type="ECO:0000256" key="1">
    <source>
        <dbReference type="SAM" id="MobiDB-lite"/>
    </source>
</evidence>
<keyword evidence="4" id="KW-1185">Reference proteome</keyword>
<proteinExistence type="predicted"/>
<dbReference type="Pfam" id="PF00397">
    <property type="entry name" value="WW"/>
    <property type="match status" value="1"/>
</dbReference>
<organism evidence="3 4">
    <name type="scientific">Meloidogyne graminicola</name>
    <dbReference type="NCBI Taxonomy" id="189291"/>
    <lineage>
        <taxon>Eukaryota</taxon>
        <taxon>Metazoa</taxon>
        <taxon>Ecdysozoa</taxon>
        <taxon>Nematoda</taxon>
        <taxon>Chromadorea</taxon>
        <taxon>Rhabditida</taxon>
        <taxon>Tylenchina</taxon>
        <taxon>Tylenchomorpha</taxon>
        <taxon>Tylenchoidea</taxon>
        <taxon>Meloidogynidae</taxon>
        <taxon>Meloidogyninae</taxon>
        <taxon>Meloidogyne</taxon>
    </lineage>
</organism>
<dbReference type="AlphaFoldDB" id="A0A8S9ZZR7"/>
<dbReference type="Proteomes" id="UP000605970">
    <property type="component" value="Unassembled WGS sequence"/>
</dbReference>
<dbReference type="InterPro" id="IPR001202">
    <property type="entry name" value="WW_dom"/>
</dbReference>
<evidence type="ECO:0000313" key="3">
    <source>
        <dbReference type="EMBL" id="KAF7638770.1"/>
    </source>
</evidence>
<feature type="region of interest" description="Disordered" evidence="1">
    <location>
        <begin position="210"/>
        <end position="233"/>
    </location>
</feature>
<dbReference type="Gene3D" id="2.20.70.10">
    <property type="match status" value="1"/>
</dbReference>
<sequence>MSNTSLRTTQTERMDASPTTTRLKEFGNWREKISFGRRKSYYYNIVTKLSQWEKPIEWKHAEKLRVSCSLKNGYNNNKNHKFVIQQTPKKAKTDGKEFGQNLFHNINELFNIFRLLQLQLPSVLIPQYQQLHFNKPFFTIEPSSAPAYFSQRFWPATPPNKVKTPQKLNSSPTMTSSAPKLIQQLCQVEASTNSSICLTNGVFAGSKFTGSPSAKSLPLPPSQWLSPSTINED</sequence>
<evidence type="ECO:0000259" key="2">
    <source>
        <dbReference type="PROSITE" id="PS50020"/>
    </source>
</evidence>
<dbReference type="InterPro" id="IPR036020">
    <property type="entry name" value="WW_dom_sf"/>
</dbReference>
<dbReference type="SUPFAM" id="SSF51045">
    <property type="entry name" value="WW domain"/>
    <property type="match status" value="1"/>
</dbReference>